<feature type="transmembrane region" description="Helical" evidence="3">
    <location>
        <begin position="111"/>
        <end position="129"/>
    </location>
</feature>
<organism evidence="5 6">
    <name type="scientific">Geopseudomonas guangdongensis</name>
    <dbReference type="NCBI Taxonomy" id="1245526"/>
    <lineage>
        <taxon>Bacteria</taxon>
        <taxon>Pseudomonadati</taxon>
        <taxon>Pseudomonadota</taxon>
        <taxon>Gammaproteobacteria</taxon>
        <taxon>Pseudomonadales</taxon>
        <taxon>Pseudomonadaceae</taxon>
        <taxon>Geopseudomonas</taxon>
    </lineage>
</organism>
<dbReference type="CDD" id="cd04458">
    <property type="entry name" value="CSP_CDS"/>
    <property type="match status" value="1"/>
</dbReference>
<dbReference type="AlphaFoldDB" id="A0A1H2HTZ7"/>
<dbReference type="GO" id="GO:0003730">
    <property type="term" value="F:mRNA 3'-UTR binding"/>
    <property type="evidence" value="ECO:0007669"/>
    <property type="project" value="TreeGrafter"/>
</dbReference>
<protein>
    <submittedName>
        <fullName evidence="5">Uncharacterized membrane protein YsdA, DUF1294 family</fullName>
    </submittedName>
</protein>
<keyword evidence="3" id="KW-0472">Membrane</keyword>
<dbReference type="Pfam" id="PF00313">
    <property type="entry name" value="CSD"/>
    <property type="match status" value="1"/>
</dbReference>
<feature type="domain" description="CSD" evidence="4">
    <location>
        <begin position="2"/>
        <end position="66"/>
    </location>
</feature>
<proteinExistence type="predicted"/>
<dbReference type="SUPFAM" id="SSF50249">
    <property type="entry name" value="Nucleic acid-binding proteins"/>
    <property type="match status" value="1"/>
</dbReference>
<evidence type="ECO:0000256" key="1">
    <source>
        <dbReference type="ARBA" id="ARBA00022553"/>
    </source>
</evidence>
<dbReference type="InterPro" id="IPR002059">
    <property type="entry name" value="CSP_DNA-bd"/>
</dbReference>
<dbReference type="InterPro" id="IPR012340">
    <property type="entry name" value="NA-bd_OB-fold"/>
</dbReference>
<keyword evidence="6" id="KW-1185">Reference proteome</keyword>
<sequence length="236" mass="26795">MEQRGVLKSWNDDKGFGFIQPETGGEPLFAHISAMRGERRPQAGETVLFIAERDPQGRLRARHMRLEALSLDRPAIRRKPRPGVTPADKPARRERPPRAGSAGIRNWPLKLALLLGLCVLPLAGAWRMLQLWGLVWPLAAYALASLVSFFQYWHDKRRAEQREWRIPESTLHAVELFGGWPGALLAQQVFRHKTRKVSYQVVFWGIVLLHQALWCDWLWLGGRYGGAWLALLGGGA</sequence>
<evidence type="ECO:0000256" key="3">
    <source>
        <dbReference type="SAM" id="Phobius"/>
    </source>
</evidence>
<dbReference type="InterPro" id="IPR011129">
    <property type="entry name" value="CSD"/>
</dbReference>
<dbReference type="GO" id="GO:0005829">
    <property type="term" value="C:cytosol"/>
    <property type="evidence" value="ECO:0007669"/>
    <property type="project" value="UniProtKB-ARBA"/>
</dbReference>
<dbReference type="Pfam" id="PF06961">
    <property type="entry name" value="DUF1294"/>
    <property type="match status" value="1"/>
</dbReference>
<dbReference type="InterPro" id="IPR052069">
    <property type="entry name" value="Ca-reg_mRNA-binding_domain"/>
</dbReference>
<dbReference type="SMART" id="SM00357">
    <property type="entry name" value="CSP"/>
    <property type="match status" value="1"/>
</dbReference>
<dbReference type="STRING" id="1245526.SAMN05216580_2527"/>
<feature type="region of interest" description="Disordered" evidence="2">
    <location>
        <begin position="77"/>
        <end position="100"/>
    </location>
</feature>
<dbReference type="EMBL" id="LT629780">
    <property type="protein sequence ID" value="SDU35363.1"/>
    <property type="molecule type" value="Genomic_DNA"/>
</dbReference>
<dbReference type="Proteomes" id="UP000243063">
    <property type="component" value="Chromosome I"/>
</dbReference>
<dbReference type="GO" id="GO:0043488">
    <property type="term" value="P:regulation of mRNA stability"/>
    <property type="evidence" value="ECO:0007669"/>
    <property type="project" value="TreeGrafter"/>
</dbReference>
<feature type="transmembrane region" description="Helical" evidence="3">
    <location>
        <begin position="201"/>
        <end position="220"/>
    </location>
</feature>
<dbReference type="InterPro" id="IPR010718">
    <property type="entry name" value="DUF1294"/>
</dbReference>
<reference evidence="6" key="1">
    <citation type="submission" date="2016-10" db="EMBL/GenBank/DDBJ databases">
        <authorList>
            <person name="Varghese N."/>
            <person name="Submissions S."/>
        </authorList>
    </citation>
    <scope>NUCLEOTIDE SEQUENCE [LARGE SCALE GENOMIC DNA]</scope>
    <source>
        <strain evidence="6">CCTCC 2012022</strain>
    </source>
</reference>
<gene>
    <name evidence="5" type="ORF">SAMN05216580_2527</name>
</gene>
<dbReference type="PANTHER" id="PTHR12962:SF1">
    <property type="entry name" value="COLD SHOCK DOMAIN-CONTAINING PROTEIN CG9705"/>
    <property type="match status" value="1"/>
</dbReference>
<name>A0A1H2HTZ7_9GAMM</name>
<keyword evidence="1" id="KW-0597">Phosphoprotein</keyword>
<keyword evidence="3" id="KW-0812">Transmembrane</keyword>
<dbReference type="Gene3D" id="2.40.50.140">
    <property type="entry name" value="Nucleic acid-binding proteins"/>
    <property type="match status" value="1"/>
</dbReference>
<evidence type="ECO:0000313" key="5">
    <source>
        <dbReference type="EMBL" id="SDU35363.1"/>
    </source>
</evidence>
<evidence type="ECO:0000259" key="4">
    <source>
        <dbReference type="PROSITE" id="PS51857"/>
    </source>
</evidence>
<dbReference type="PROSITE" id="PS51857">
    <property type="entry name" value="CSD_2"/>
    <property type="match status" value="1"/>
</dbReference>
<evidence type="ECO:0000256" key="2">
    <source>
        <dbReference type="SAM" id="MobiDB-lite"/>
    </source>
</evidence>
<dbReference type="PANTHER" id="PTHR12962">
    <property type="entry name" value="CALCIUM-REGULATED HEAT STABLE PROTEIN CRHSP-24-RELATED"/>
    <property type="match status" value="1"/>
</dbReference>
<accession>A0A1H2HTZ7</accession>
<dbReference type="RefSeq" id="WP_090215078.1">
    <property type="nucleotide sequence ID" value="NZ_LT629780.1"/>
</dbReference>
<keyword evidence="3" id="KW-1133">Transmembrane helix</keyword>
<feature type="transmembrane region" description="Helical" evidence="3">
    <location>
        <begin position="135"/>
        <end position="153"/>
    </location>
</feature>
<evidence type="ECO:0000313" key="6">
    <source>
        <dbReference type="Proteomes" id="UP000243063"/>
    </source>
</evidence>
<dbReference type="OrthoDB" id="72963at2"/>